<dbReference type="RefSeq" id="WP_077478809.1">
    <property type="nucleotide sequence ID" value="NZ_MLHL01000087.1"/>
</dbReference>
<sequence>MIVADLKDIGFNGISSKLEAQLIMCEPEYYIPLCLSIGKKGDIGADYFYVDVFNIQYAKKSRFLACSKCFIVSDDIDDIDDIEKEIKYFVNSIHGKDWEDVLNQLRRYFDWEYENHKFVE</sequence>
<comment type="caution">
    <text evidence="1">The sequence shown here is derived from an EMBL/GenBank/DDBJ whole genome shotgun (WGS) entry which is preliminary data.</text>
</comment>
<dbReference type="InterPro" id="IPR028964">
    <property type="entry name" value="Imm8"/>
</dbReference>
<evidence type="ECO:0000313" key="2">
    <source>
        <dbReference type="Proteomes" id="UP000189161"/>
    </source>
</evidence>
<gene>
    <name evidence="1" type="ORF">BKK52_12110</name>
</gene>
<protein>
    <recommendedName>
        <fullName evidence="3">Immunity protein 8</fullName>
    </recommendedName>
</protein>
<dbReference type="OrthoDB" id="5686999at2"/>
<name>A0A1V3IUQ3_9PAST</name>
<dbReference type="AlphaFoldDB" id="A0A1V3IUQ3"/>
<dbReference type="EMBL" id="MLHL01000087">
    <property type="protein sequence ID" value="OOF45780.1"/>
    <property type="molecule type" value="Genomic_DNA"/>
</dbReference>
<keyword evidence="2" id="KW-1185">Reference proteome</keyword>
<accession>A0A1V3IUQ3</accession>
<reference evidence="1 2" key="1">
    <citation type="submission" date="2016-10" db="EMBL/GenBank/DDBJ databases">
        <title>Rodentibacter gen. nov. and new species.</title>
        <authorList>
            <person name="Christensen H."/>
        </authorList>
    </citation>
    <scope>NUCLEOTIDE SEQUENCE [LARGE SCALE GENOMIC DNA]</scope>
    <source>
        <strain evidence="1 2">H1987082031</strain>
    </source>
</reference>
<organism evidence="1 2">
    <name type="scientific">Rodentibacter trehalosifermentans</name>
    <dbReference type="NCBI Taxonomy" id="1908263"/>
    <lineage>
        <taxon>Bacteria</taxon>
        <taxon>Pseudomonadati</taxon>
        <taxon>Pseudomonadota</taxon>
        <taxon>Gammaproteobacteria</taxon>
        <taxon>Pasteurellales</taxon>
        <taxon>Pasteurellaceae</taxon>
        <taxon>Rodentibacter</taxon>
    </lineage>
</organism>
<proteinExistence type="predicted"/>
<evidence type="ECO:0008006" key="3">
    <source>
        <dbReference type="Google" id="ProtNLM"/>
    </source>
</evidence>
<evidence type="ECO:0000313" key="1">
    <source>
        <dbReference type="EMBL" id="OOF45780.1"/>
    </source>
</evidence>
<dbReference type="Pfam" id="PF15586">
    <property type="entry name" value="Imm8"/>
    <property type="match status" value="1"/>
</dbReference>
<dbReference type="Proteomes" id="UP000189161">
    <property type="component" value="Unassembled WGS sequence"/>
</dbReference>